<name>X0YJ96_9ZZZZ</name>
<proteinExistence type="predicted"/>
<gene>
    <name evidence="1" type="ORF">S01H1_85087</name>
</gene>
<organism evidence="1">
    <name type="scientific">marine sediment metagenome</name>
    <dbReference type="NCBI Taxonomy" id="412755"/>
    <lineage>
        <taxon>unclassified sequences</taxon>
        <taxon>metagenomes</taxon>
        <taxon>ecological metagenomes</taxon>
    </lineage>
</organism>
<dbReference type="EMBL" id="BARS01058296">
    <property type="protein sequence ID" value="GAG47202.1"/>
    <property type="molecule type" value="Genomic_DNA"/>
</dbReference>
<dbReference type="AlphaFoldDB" id="X0YJ96"/>
<protein>
    <submittedName>
        <fullName evidence="1">Uncharacterized protein</fullName>
    </submittedName>
</protein>
<accession>X0YJ96</accession>
<sequence length="87" mass="10199">MRIEDITAEALAKASKDDLYQLRLRFIQFYGKHFEDKNAQLIGIIKRSDLLEKYKLLLKEIHGRGLKISRETALDRSVFRKAMFGLD</sequence>
<reference evidence="1" key="1">
    <citation type="journal article" date="2014" name="Front. Microbiol.">
        <title>High frequency of phylogenetically diverse reductive dehalogenase-homologous genes in deep subseafloor sedimentary metagenomes.</title>
        <authorList>
            <person name="Kawai M."/>
            <person name="Futagami T."/>
            <person name="Toyoda A."/>
            <person name="Takaki Y."/>
            <person name="Nishi S."/>
            <person name="Hori S."/>
            <person name="Arai W."/>
            <person name="Tsubouchi T."/>
            <person name="Morono Y."/>
            <person name="Uchiyama I."/>
            <person name="Ito T."/>
            <person name="Fujiyama A."/>
            <person name="Inagaki F."/>
            <person name="Takami H."/>
        </authorList>
    </citation>
    <scope>NUCLEOTIDE SEQUENCE</scope>
    <source>
        <strain evidence="1">Expedition CK06-06</strain>
    </source>
</reference>
<evidence type="ECO:0000313" key="1">
    <source>
        <dbReference type="EMBL" id="GAG47202.1"/>
    </source>
</evidence>
<feature type="non-terminal residue" evidence="1">
    <location>
        <position position="87"/>
    </location>
</feature>
<comment type="caution">
    <text evidence="1">The sequence shown here is derived from an EMBL/GenBank/DDBJ whole genome shotgun (WGS) entry which is preliminary data.</text>
</comment>